<dbReference type="GO" id="GO:0006457">
    <property type="term" value="P:protein folding"/>
    <property type="evidence" value="ECO:0007669"/>
    <property type="project" value="InterPro"/>
</dbReference>
<name>A0A132AI87_SARSC</name>
<dbReference type="GO" id="GO:1990115">
    <property type="term" value="P:RNA polymerase III assembly"/>
    <property type="evidence" value="ECO:0007669"/>
    <property type="project" value="TreeGrafter"/>
</dbReference>
<dbReference type="GO" id="GO:1990113">
    <property type="term" value="P:RNA polymerase I assembly"/>
    <property type="evidence" value="ECO:0007669"/>
    <property type="project" value="TreeGrafter"/>
</dbReference>
<keyword evidence="2" id="KW-0143">Chaperone</keyword>
<dbReference type="PANTHER" id="PTHR12674">
    <property type="entry name" value="PREFOLDIN SUBUNIT 5"/>
    <property type="match status" value="1"/>
</dbReference>
<dbReference type="GO" id="GO:1990114">
    <property type="term" value="P:RNA polymerase II core complex assembly"/>
    <property type="evidence" value="ECO:0007669"/>
    <property type="project" value="TreeGrafter"/>
</dbReference>
<protein>
    <submittedName>
        <fullName evidence="3">Prefoldin subunit 5-like protein</fullName>
    </submittedName>
</protein>
<dbReference type="FunFam" id="1.10.287.370:FF:000004">
    <property type="entry name" value="Probable prefoldin subunit 5"/>
    <property type="match status" value="1"/>
</dbReference>
<comment type="similarity">
    <text evidence="1">Belongs to the prefoldin subunit alpha family.</text>
</comment>
<dbReference type="Gene3D" id="1.10.287.370">
    <property type="match status" value="1"/>
</dbReference>
<dbReference type="GO" id="GO:0005737">
    <property type="term" value="C:cytoplasm"/>
    <property type="evidence" value="ECO:0007669"/>
    <property type="project" value="TreeGrafter"/>
</dbReference>
<accession>A0A132AI87</accession>
<dbReference type="PANTHER" id="PTHR12674:SF2">
    <property type="entry name" value="PREFOLDIN SUBUNIT 5"/>
    <property type="match status" value="1"/>
</dbReference>
<dbReference type="GO" id="GO:0016272">
    <property type="term" value="C:prefoldin complex"/>
    <property type="evidence" value="ECO:0007669"/>
    <property type="project" value="InterPro"/>
</dbReference>
<reference evidence="3 4" key="1">
    <citation type="journal article" date="2015" name="Parasit. Vectors">
        <title>Draft genome of the scabies mite.</title>
        <authorList>
            <person name="Rider S.D.Jr."/>
            <person name="Morgan M.S."/>
            <person name="Arlian L.G."/>
        </authorList>
    </citation>
    <scope>NUCLEOTIDE SEQUENCE [LARGE SCALE GENOMIC DNA]</scope>
    <source>
        <strain evidence="3">Arlian Lab</strain>
    </source>
</reference>
<dbReference type="Proteomes" id="UP000616769">
    <property type="component" value="Unassembled WGS sequence"/>
</dbReference>
<evidence type="ECO:0000256" key="1">
    <source>
        <dbReference type="ARBA" id="ARBA00010048"/>
    </source>
</evidence>
<dbReference type="NCBIfam" id="TIGR00293">
    <property type="entry name" value="prefoldin subunit alpha"/>
    <property type="match status" value="1"/>
</dbReference>
<sequence>MSADGLKQITLDELNIGQLQNLKQSLDNEIEILERSAADLQTARLKFEECSETIKSFDKISNGDEIMVPLTPSLYVPGNLINTDEFLIDIGTGYYIERDRKASEDYFKRKSQFVNIQMEKIVKSLREKNVIRQSCVQCMQKKIADANKKNAFSSNK</sequence>
<dbReference type="InterPro" id="IPR004127">
    <property type="entry name" value="Prefoldin_subunit_alpha"/>
</dbReference>
<dbReference type="InterPro" id="IPR011599">
    <property type="entry name" value="PFD_alpha_archaea"/>
</dbReference>
<gene>
    <name evidence="3" type="ORF">QR98_0092640</name>
</gene>
<dbReference type="VEuPathDB" id="VectorBase:SSCA000182"/>
<evidence type="ECO:0000313" key="4">
    <source>
        <dbReference type="Proteomes" id="UP000616769"/>
    </source>
</evidence>
<dbReference type="GO" id="GO:0051082">
    <property type="term" value="F:unfolded protein binding"/>
    <property type="evidence" value="ECO:0007669"/>
    <property type="project" value="InterPro"/>
</dbReference>
<comment type="caution">
    <text evidence="3">The sequence shown here is derived from an EMBL/GenBank/DDBJ whole genome shotgun (WGS) entry which is preliminary data.</text>
</comment>
<organism evidence="3 4">
    <name type="scientific">Sarcoptes scabiei</name>
    <name type="common">Itch mite</name>
    <name type="synonym">Acarus scabiei</name>
    <dbReference type="NCBI Taxonomy" id="52283"/>
    <lineage>
        <taxon>Eukaryota</taxon>
        <taxon>Metazoa</taxon>
        <taxon>Ecdysozoa</taxon>
        <taxon>Arthropoda</taxon>
        <taxon>Chelicerata</taxon>
        <taxon>Arachnida</taxon>
        <taxon>Acari</taxon>
        <taxon>Acariformes</taxon>
        <taxon>Sarcoptiformes</taxon>
        <taxon>Astigmata</taxon>
        <taxon>Psoroptidia</taxon>
        <taxon>Sarcoptoidea</taxon>
        <taxon>Sarcoptidae</taxon>
        <taxon>Sarcoptinae</taxon>
        <taxon>Sarcoptes</taxon>
    </lineage>
</organism>
<evidence type="ECO:0000313" key="3">
    <source>
        <dbReference type="EMBL" id="KPM10704.1"/>
    </source>
</evidence>
<dbReference type="CDD" id="cd23157">
    <property type="entry name" value="Prefoldin_5"/>
    <property type="match status" value="1"/>
</dbReference>
<dbReference type="OMA" id="QAKFKAC"/>
<dbReference type="EMBL" id="JXLN01015594">
    <property type="protein sequence ID" value="KPM10704.1"/>
    <property type="molecule type" value="Genomic_DNA"/>
</dbReference>
<dbReference type="AlphaFoldDB" id="A0A132AI87"/>
<dbReference type="InterPro" id="IPR009053">
    <property type="entry name" value="Prefoldin"/>
</dbReference>
<dbReference type="Pfam" id="PF02996">
    <property type="entry name" value="Prefoldin"/>
    <property type="match status" value="1"/>
</dbReference>
<dbReference type="SUPFAM" id="SSF46579">
    <property type="entry name" value="Prefoldin"/>
    <property type="match status" value="1"/>
</dbReference>
<evidence type="ECO:0000256" key="2">
    <source>
        <dbReference type="ARBA" id="ARBA00023186"/>
    </source>
</evidence>
<proteinExistence type="inferred from homology"/>